<feature type="transmembrane region" description="Helical" evidence="1">
    <location>
        <begin position="90"/>
        <end position="112"/>
    </location>
</feature>
<reference evidence="2" key="1">
    <citation type="submission" date="2020-10" db="EMBL/GenBank/DDBJ databases">
        <authorList>
            <person name="Gilroy R."/>
        </authorList>
    </citation>
    <scope>NUCLEOTIDE SEQUENCE</scope>
    <source>
        <strain evidence="2">ChiHjej10B9-9673</strain>
    </source>
</reference>
<reference evidence="2" key="2">
    <citation type="journal article" date="2021" name="PeerJ">
        <title>Extensive microbial diversity within the chicken gut microbiome revealed by metagenomics and culture.</title>
        <authorList>
            <person name="Gilroy R."/>
            <person name="Ravi A."/>
            <person name="Getino M."/>
            <person name="Pursley I."/>
            <person name="Horton D.L."/>
            <person name="Alikhan N.F."/>
            <person name="Baker D."/>
            <person name="Gharbi K."/>
            <person name="Hall N."/>
            <person name="Watson M."/>
            <person name="Adriaenssens E.M."/>
            <person name="Foster-Nyarko E."/>
            <person name="Jarju S."/>
            <person name="Secka A."/>
            <person name="Antonio M."/>
            <person name="Oren A."/>
            <person name="Chaudhuri R.R."/>
            <person name="La Ragione R."/>
            <person name="Hildebrand F."/>
            <person name="Pallen M.J."/>
        </authorList>
    </citation>
    <scope>NUCLEOTIDE SEQUENCE</scope>
    <source>
        <strain evidence="2">ChiHjej10B9-9673</strain>
    </source>
</reference>
<evidence type="ECO:0000256" key="1">
    <source>
        <dbReference type="SAM" id="Phobius"/>
    </source>
</evidence>
<comment type="caution">
    <text evidence="2">The sequence shown here is derived from an EMBL/GenBank/DDBJ whole genome shotgun (WGS) entry which is preliminary data.</text>
</comment>
<feature type="transmembrane region" description="Helical" evidence="1">
    <location>
        <begin position="66"/>
        <end position="83"/>
    </location>
</feature>
<dbReference type="GO" id="GO:0030436">
    <property type="term" value="P:asexual sporulation"/>
    <property type="evidence" value="ECO:0007669"/>
    <property type="project" value="InterPro"/>
</dbReference>
<dbReference type="InterPro" id="IPR005081">
    <property type="entry name" value="SpoIIGA"/>
</dbReference>
<dbReference type="GO" id="GO:0006508">
    <property type="term" value="P:proteolysis"/>
    <property type="evidence" value="ECO:0007669"/>
    <property type="project" value="InterPro"/>
</dbReference>
<organism evidence="2 3">
    <name type="scientific">Candidatus Scatomorpha merdipullorum</name>
    <dbReference type="NCBI Taxonomy" id="2840927"/>
    <lineage>
        <taxon>Bacteria</taxon>
        <taxon>Bacillati</taxon>
        <taxon>Bacillota</taxon>
        <taxon>Clostridia</taxon>
        <taxon>Eubacteriales</taxon>
        <taxon>Candidatus Scatomorpha</taxon>
    </lineage>
</organism>
<proteinExistence type="predicted"/>
<name>A0A9D1FEV4_9FIRM</name>
<protein>
    <submittedName>
        <fullName evidence="2">Sigma-E processing peptidase SpoIIGA</fullName>
    </submittedName>
</protein>
<sequence length="277" mass="28922">MLVCVDTIYLDSLAALNLTADYLLLLASGRVAGAVLHRGRILLAAALGAAWALASVVPGWGFASHPAVKIALGVGMSLIAYGSDRRFWRCCALFFAMSALFGGAVWGAALLFGYDAGGRLYVPLSFRTLALSFALCYAAVTLLFRRRAARERRIAPLELRLGGKSALLRALADTGCSLADPVSGRAAVVADAAAMAPLLGGVVDISFAASAAEELAARPGLAGRVSLIPFRAVGVPGSMLAAVRPDEALFEGRRVDVLVALGRIDEAEYDAIVPEYL</sequence>
<keyword evidence="1" id="KW-0472">Membrane</keyword>
<dbReference type="AlphaFoldDB" id="A0A9D1FEV4"/>
<feature type="transmembrane region" description="Helical" evidence="1">
    <location>
        <begin position="41"/>
        <end position="60"/>
    </location>
</feature>
<dbReference type="EMBL" id="DVJK01000266">
    <property type="protein sequence ID" value="HIS67730.1"/>
    <property type="molecule type" value="Genomic_DNA"/>
</dbReference>
<dbReference type="GO" id="GO:0004190">
    <property type="term" value="F:aspartic-type endopeptidase activity"/>
    <property type="evidence" value="ECO:0007669"/>
    <property type="project" value="InterPro"/>
</dbReference>
<gene>
    <name evidence="2" type="ORF">IAC18_09210</name>
</gene>
<keyword evidence="1" id="KW-0812">Transmembrane</keyword>
<evidence type="ECO:0000313" key="2">
    <source>
        <dbReference type="EMBL" id="HIS67730.1"/>
    </source>
</evidence>
<dbReference type="Pfam" id="PF03419">
    <property type="entry name" value="Peptidase_U4"/>
    <property type="match status" value="1"/>
</dbReference>
<accession>A0A9D1FEV4</accession>
<keyword evidence="1" id="KW-1133">Transmembrane helix</keyword>
<feature type="transmembrane region" description="Helical" evidence="1">
    <location>
        <begin position="124"/>
        <end position="144"/>
    </location>
</feature>
<evidence type="ECO:0000313" key="3">
    <source>
        <dbReference type="Proteomes" id="UP000824001"/>
    </source>
</evidence>
<dbReference type="Proteomes" id="UP000824001">
    <property type="component" value="Unassembled WGS sequence"/>
</dbReference>